<gene>
    <name evidence="1" type="ORF">BV25DRAFT_1988485</name>
</gene>
<dbReference type="EMBL" id="MU277193">
    <property type="protein sequence ID" value="KAI0065996.1"/>
    <property type="molecule type" value="Genomic_DNA"/>
</dbReference>
<sequence length="659" mass="73578">MTVTHRKRQHQPEEISTVNEPGFQIECDGCLTDLTHSIRIKCADPVCEPGDGIDLCPNCFRSGREFGKHKRSHAYRVVELHSYPIFSEDWGADEELLLIEGISAQGLGNWQAIAEHVGTRTKEEVEEHYNSVYIESPTWPRPRMDLEFHVDPSEFQDRKRRRISNMPTAAPAPKVAPTSAPGVHEIATFLPGRLEFEHEVDNEAEEMIKDLEFGLCMEWGGDTIPEDEDDPDVKIRARWEEGKKERLLHPPINVVNGNANGGGVGVNGFYGSNGVVKEVKKDKDLPRKSEDGTENDLDEESEENMPPLPFETIDSLTFKLTLLETYAQRLEKRHEAKAIMFDRGLLEYKKLQAAEKKRLKEEKDIIHRLRPFAKLQTAEDYEVFCADILYEAILRKRITELQQHRRLGLTTASDVKKWEDDAYKRTQAKANMSRDHFSSERLQQLRTASGRPSLGPDSRRTSVAGDGEDRKSHERELTPRTGGAGPSGTRPVGRKPPAPMNLANSPSLHLLTPAEQTLCSTLRILPKPYLVIKETLVREYARRGGKLRRREARDLVKIDVNKTSRVWDFLVQAGYLRINVDAGAQSQSQATESAAGPSGTPGSSQTGVPASPSKSSVGKATPTIPFAPGPNSSANGLSTPILSSLSFSNRPPSTSPWPH</sequence>
<organism evidence="1 2">
    <name type="scientific">Artomyces pyxidatus</name>
    <dbReference type="NCBI Taxonomy" id="48021"/>
    <lineage>
        <taxon>Eukaryota</taxon>
        <taxon>Fungi</taxon>
        <taxon>Dikarya</taxon>
        <taxon>Basidiomycota</taxon>
        <taxon>Agaricomycotina</taxon>
        <taxon>Agaricomycetes</taxon>
        <taxon>Russulales</taxon>
        <taxon>Auriscalpiaceae</taxon>
        <taxon>Artomyces</taxon>
    </lineage>
</organism>
<protein>
    <submittedName>
        <fullName evidence="1">SWIRM-domain-containing protein</fullName>
    </submittedName>
</protein>
<keyword evidence="2" id="KW-1185">Reference proteome</keyword>
<proteinExistence type="predicted"/>
<dbReference type="Proteomes" id="UP000814140">
    <property type="component" value="Unassembled WGS sequence"/>
</dbReference>
<accession>A0ACB8TCM7</accession>
<comment type="caution">
    <text evidence="1">The sequence shown here is derived from an EMBL/GenBank/DDBJ whole genome shotgun (WGS) entry which is preliminary data.</text>
</comment>
<evidence type="ECO:0000313" key="2">
    <source>
        <dbReference type="Proteomes" id="UP000814140"/>
    </source>
</evidence>
<reference evidence="1" key="2">
    <citation type="journal article" date="2022" name="New Phytol.">
        <title>Evolutionary transition to the ectomycorrhizal habit in the genomes of a hyperdiverse lineage of mushroom-forming fungi.</title>
        <authorList>
            <person name="Looney B."/>
            <person name="Miyauchi S."/>
            <person name="Morin E."/>
            <person name="Drula E."/>
            <person name="Courty P.E."/>
            <person name="Kohler A."/>
            <person name="Kuo A."/>
            <person name="LaButti K."/>
            <person name="Pangilinan J."/>
            <person name="Lipzen A."/>
            <person name="Riley R."/>
            <person name="Andreopoulos W."/>
            <person name="He G."/>
            <person name="Johnson J."/>
            <person name="Nolan M."/>
            <person name="Tritt A."/>
            <person name="Barry K.W."/>
            <person name="Grigoriev I.V."/>
            <person name="Nagy L.G."/>
            <person name="Hibbett D."/>
            <person name="Henrissat B."/>
            <person name="Matheny P.B."/>
            <person name="Labbe J."/>
            <person name="Martin F.M."/>
        </authorList>
    </citation>
    <scope>NUCLEOTIDE SEQUENCE</scope>
    <source>
        <strain evidence="1">HHB10654</strain>
    </source>
</reference>
<reference evidence="1" key="1">
    <citation type="submission" date="2021-03" db="EMBL/GenBank/DDBJ databases">
        <authorList>
            <consortium name="DOE Joint Genome Institute"/>
            <person name="Ahrendt S."/>
            <person name="Looney B.P."/>
            <person name="Miyauchi S."/>
            <person name="Morin E."/>
            <person name="Drula E."/>
            <person name="Courty P.E."/>
            <person name="Chicoki N."/>
            <person name="Fauchery L."/>
            <person name="Kohler A."/>
            <person name="Kuo A."/>
            <person name="Labutti K."/>
            <person name="Pangilinan J."/>
            <person name="Lipzen A."/>
            <person name="Riley R."/>
            <person name="Andreopoulos W."/>
            <person name="He G."/>
            <person name="Johnson J."/>
            <person name="Barry K.W."/>
            <person name="Grigoriev I.V."/>
            <person name="Nagy L."/>
            <person name="Hibbett D."/>
            <person name="Henrissat B."/>
            <person name="Matheny P.B."/>
            <person name="Labbe J."/>
            <person name="Martin F."/>
        </authorList>
    </citation>
    <scope>NUCLEOTIDE SEQUENCE</scope>
    <source>
        <strain evidence="1">HHB10654</strain>
    </source>
</reference>
<evidence type="ECO:0000313" key="1">
    <source>
        <dbReference type="EMBL" id="KAI0065996.1"/>
    </source>
</evidence>
<name>A0ACB8TCM7_9AGAM</name>